<comment type="caution">
    <text evidence="1">The sequence shown here is derived from an EMBL/GenBank/DDBJ whole genome shotgun (WGS) entry which is preliminary data.</text>
</comment>
<gene>
    <name evidence="1" type="ORF">I4F81_003593</name>
</gene>
<keyword evidence="2" id="KW-1185">Reference proteome</keyword>
<reference evidence="1" key="1">
    <citation type="submission" date="2019-11" db="EMBL/GenBank/DDBJ databases">
        <title>Nori genome reveals adaptations in red seaweeds to the harsh intertidal environment.</title>
        <authorList>
            <person name="Wang D."/>
            <person name="Mao Y."/>
        </authorList>
    </citation>
    <scope>NUCLEOTIDE SEQUENCE</scope>
    <source>
        <tissue evidence="1">Gametophyte</tissue>
    </source>
</reference>
<proteinExistence type="predicted"/>
<dbReference type="EMBL" id="CM020618">
    <property type="protein sequence ID" value="KAK1861007.1"/>
    <property type="molecule type" value="Genomic_DNA"/>
</dbReference>
<name>A0ACC3BT12_PYRYE</name>
<protein>
    <submittedName>
        <fullName evidence="1">Uncharacterized protein</fullName>
    </submittedName>
</protein>
<evidence type="ECO:0000313" key="1">
    <source>
        <dbReference type="EMBL" id="KAK1861007.1"/>
    </source>
</evidence>
<accession>A0ACC3BT12</accession>
<evidence type="ECO:0000313" key="2">
    <source>
        <dbReference type="Proteomes" id="UP000798662"/>
    </source>
</evidence>
<dbReference type="Proteomes" id="UP000798662">
    <property type="component" value="Chromosome 1"/>
</dbReference>
<organism evidence="1 2">
    <name type="scientific">Pyropia yezoensis</name>
    <name type="common">Susabi-nori</name>
    <name type="synonym">Porphyra yezoensis</name>
    <dbReference type="NCBI Taxonomy" id="2788"/>
    <lineage>
        <taxon>Eukaryota</taxon>
        <taxon>Rhodophyta</taxon>
        <taxon>Bangiophyceae</taxon>
        <taxon>Bangiales</taxon>
        <taxon>Bangiaceae</taxon>
        <taxon>Pyropia</taxon>
    </lineage>
</organism>
<sequence length="366" mass="41020">MGRSALPEIGLLLTDCAILRWLRSACNPRCLYLISSAVLPSPTDVSMMAQEQCYSLAVEKLLKTTVPPRARYIRTLFGEITRLLNHLLAVPCHAMDVGALTPFLWAFEEREKLMEFYERVSGARLHSAYVRPGGVAQDLPMGLMDDIYAFCEPFISRIDEMEEMLTGNRIWKQRLVDIGVVTAEEALNWGFTGVMLRGSGVAWDLRKTQPYDAYGEVDFNVPVGVNGDCYDRYLCRMEEMRQSVRIIVQCLNQMPAGEIKVDDRKISPPSRGQLKQSMEALIHHFKLYSEGFLVPPGEVCMSVEAPKGEFSVALVADGTNRPYRCRIRAPGFAHLAGLNFMSKGHMVADVVTIVGTQDIVFGEVDR</sequence>